<dbReference type="AlphaFoldDB" id="A0A1I5PLS6"/>
<keyword evidence="1" id="KW-0808">Transferase</keyword>
<dbReference type="OrthoDB" id="1997677at2"/>
<keyword evidence="1" id="KW-0328">Glycosyltransferase</keyword>
<dbReference type="InterPro" id="IPR006813">
    <property type="entry name" value="Glyco_trans_17"/>
</dbReference>
<accession>A0A1I5PLS6</accession>
<reference evidence="2" key="1">
    <citation type="submission" date="2016-10" db="EMBL/GenBank/DDBJ databases">
        <authorList>
            <person name="Varghese N."/>
            <person name="Submissions S."/>
        </authorList>
    </citation>
    <scope>NUCLEOTIDE SEQUENCE [LARGE SCALE GENOMIC DNA]</scope>
    <source>
        <strain evidence="2">P18</strain>
    </source>
</reference>
<dbReference type="GO" id="GO:0006044">
    <property type="term" value="P:N-acetylglucosamine metabolic process"/>
    <property type="evidence" value="ECO:0007669"/>
    <property type="project" value="TreeGrafter"/>
</dbReference>
<dbReference type="RefSeq" id="WP_074882747.1">
    <property type="nucleotide sequence ID" value="NZ_FOXO01000001.1"/>
</dbReference>
<dbReference type="EMBL" id="FOXO01000001">
    <property type="protein sequence ID" value="SFP35009.1"/>
    <property type="molecule type" value="Genomic_DNA"/>
</dbReference>
<sequence length="318" mass="37176">MVYDLIPFFNEVDILKLRLGILDPYVDKFIIEEATTTFSGEPKELCFEKNKELFKGYLDKIIYIVVDEDKDFKVTHERDYFQKNHLKQGLEQIGATADDVIIFGDADEIPNPLVLKEIVDNFDNTLVYHLAQRNFYVYMNNEEKSGTLMSITGEFPNVPQADRKWLGTKITSINNIPREGIVRLRDLISVCDKRSVRVANGGWHFGYMGGQKEKDPTKRIGVKVKAAAHQEYNDREVLKETMDHLILGHDIFGRNAHFERCEIDETYPQYLREHIEEYSHLVMPKVTALSRCYHYVDITAGRFCRKAYYKVMRMLRKK</sequence>
<protein>
    <submittedName>
        <fullName evidence="1">Beta-1,4-mannosyl-glycoprotein beta-1,4-N-acetylglucosaminyltransferase</fullName>
    </submittedName>
</protein>
<dbReference type="PANTHER" id="PTHR12224">
    <property type="entry name" value="BETA-1,4-MANNOSYL-GLYCOPROTEIN BETA-1,4-N-ACETYLGLUCOSAMINYL-TRANSFERASE"/>
    <property type="match status" value="1"/>
</dbReference>
<organism evidence="1 2">
    <name type="scientific">Butyrivibrio proteoclasticus</name>
    <dbReference type="NCBI Taxonomy" id="43305"/>
    <lineage>
        <taxon>Bacteria</taxon>
        <taxon>Bacillati</taxon>
        <taxon>Bacillota</taxon>
        <taxon>Clostridia</taxon>
        <taxon>Lachnospirales</taxon>
        <taxon>Lachnospiraceae</taxon>
        <taxon>Butyrivibrio</taxon>
    </lineage>
</organism>
<dbReference type="Proteomes" id="UP000182624">
    <property type="component" value="Unassembled WGS sequence"/>
</dbReference>
<dbReference type="PANTHER" id="PTHR12224:SF0">
    <property type="entry name" value="BETA-1,4-MANNOSYL-GLYCOPROTEIN 4-BETA-N-ACETYLGLUCOSAMINYLTRANSFERASE"/>
    <property type="match status" value="1"/>
</dbReference>
<dbReference type="Pfam" id="PF04724">
    <property type="entry name" value="Glyco_transf_17"/>
    <property type="match status" value="1"/>
</dbReference>
<dbReference type="GO" id="GO:0003830">
    <property type="term" value="F:beta-1,4-mannosylglycoprotein 4-beta-N-acetylglucosaminyltransferase activity"/>
    <property type="evidence" value="ECO:0007669"/>
    <property type="project" value="InterPro"/>
</dbReference>
<evidence type="ECO:0000313" key="2">
    <source>
        <dbReference type="Proteomes" id="UP000182624"/>
    </source>
</evidence>
<name>A0A1I5PLS6_9FIRM</name>
<keyword evidence="2" id="KW-1185">Reference proteome</keyword>
<gene>
    <name evidence="1" type="ORF">SAMN04487928_10158</name>
</gene>
<evidence type="ECO:0000313" key="1">
    <source>
        <dbReference type="EMBL" id="SFP35009.1"/>
    </source>
</evidence>
<dbReference type="GO" id="GO:0016020">
    <property type="term" value="C:membrane"/>
    <property type="evidence" value="ECO:0007669"/>
    <property type="project" value="InterPro"/>
</dbReference>
<proteinExistence type="predicted"/>